<evidence type="ECO:0000313" key="2">
    <source>
        <dbReference type="EMBL" id="GFH51801.1"/>
    </source>
</evidence>
<feature type="compositionally biased region" description="Polar residues" evidence="1">
    <location>
        <begin position="183"/>
        <end position="195"/>
    </location>
</feature>
<gene>
    <name evidence="2" type="ORF">CTEN210_08277</name>
</gene>
<protein>
    <submittedName>
        <fullName evidence="2">Uncharacterized protein</fullName>
    </submittedName>
</protein>
<evidence type="ECO:0000256" key="1">
    <source>
        <dbReference type="SAM" id="MobiDB-lite"/>
    </source>
</evidence>
<proteinExistence type="predicted"/>
<reference evidence="2 3" key="1">
    <citation type="journal article" date="2021" name="Sci. Rep.">
        <title>The genome of the diatom Chaetoceros tenuissimus carries an ancient integrated fragment of an extant virus.</title>
        <authorList>
            <person name="Hongo Y."/>
            <person name="Kimura K."/>
            <person name="Takaki Y."/>
            <person name="Yoshida Y."/>
            <person name="Baba S."/>
            <person name="Kobayashi G."/>
            <person name="Nagasaki K."/>
            <person name="Hano T."/>
            <person name="Tomaru Y."/>
        </authorList>
    </citation>
    <scope>NUCLEOTIDE SEQUENCE [LARGE SCALE GENOMIC DNA]</scope>
    <source>
        <strain evidence="2 3">NIES-3715</strain>
    </source>
</reference>
<evidence type="ECO:0000313" key="3">
    <source>
        <dbReference type="Proteomes" id="UP001054902"/>
    </source>
</evidence>
<sequence>MSRRINNTSGGLFAAFSPTKAPNEDSKSTGETRIVVSGKKGNSRAGRLKATETDSLALIQAPTDGQIKQHTISKKRSRSRPREIKPNEDMKSKANKSEVECSIPTKACRVLPRRNRYNPPTSRVLYKSFKAADDHQPMRRPSNSQCNFVSDTSISFEGTMRAIKLNNSELLKIPSKRSESDALDTQKSTKSQLITPSPKIKRKKSSNTSSQGSDISEVSSKGRNNKVRRVSSVNGTAKKKKRVELAKAVAVGKVTIPAREVAKSTRKTNNGKIMKKTQSNIKSLALTEANKSHQMSKVQREEQGLTEFATKCFEGSDSDRRDQLSTSSLEGDRKDNDLPIHRRINSSKSKDTRQPKGESLKIPRNGRKSKLMSFIDDAIDDLKELKNEIKRIPVSDLVKIEDLKTMYEPLTRKHLLVDNQLKNKVKTKSSLQTFGFIAPKTNYSNRTPFPLLNNSCKDNDEDSCCDSVIDFGIISDSKAIVSYSKQDDIEDCQSKSSLKDDKAKESRSRSRIQRNSVGILASLSACPTQETSVVATLHTGNIKIHSDKSSSKRESRIGLDHTNKNVNVEKETRIMPEKEKVDSQQLSHFQELFAMNHDELLGIEMKSRLDKLSQKDHRKKKGKIFPNRDASKDNLFDMPAIAF</sequence>
<feature type="compositionally biased region" description="Polar residues" evidence="1">
    <location>
        <begin position="1"/>
        <end position="10"/>
    </location>
</feature>
<keyword evidence="3" id="KW-1185">Reference proteome</keyword>
<feature type="region of interest" description="Disordered" evidence="1">
    <location>
        <begin position="1"/>
        <end position="99"/>
    </location>
</feature>
<dbReference type="Proteomes" id="UP001054902">
    <property type="component" value="Unassembled WGS sequence"/>
</dbReference>
<organism evidence="2 3">
    <name type="scientific">Chaetoceros tenuissimus</name>
    <dbReference type="NCBI Taxonomy" id="426638"/>
    <lineage>
        <taxon>Eukaryota</taxon>
        <taxon>Sar</taxon>
        <taxon>Stramenopiles</taxon>
        <taxon>Ochrophyta</taxon>
        <taxon>Bacillariophyta</taxon>
        <taxon>Coscinodiscophyceae</taxon>
        <taxon>Chaetocerotophycidae</taxon>
        <taxon>Chaetocerotales</taxon>
        <taxon>Chaetocerotaceae</taxon>
        <taxon>Chaetoceros</taxon>
    </lineage>
</organism>
<feature type="compositionally biased region" description="Basic and acidic residues" evidence="1">
    <location>
        <begin position="330"/>
        <end position="340"/>
    </location>
</feature>
<feature type="compositionally biased region" description="Basic and acidic residues" evidence="1">
    <location>
        <begin position="348"/>
        <end position="361"/>
    </location>
</feature>
<comment type="caution">
    <text evidence="2">The sequence shown here is derived from an EMBL/GenBank/DDBJ whole genome shotgun (WGS) entry which is preliminary data.</text>
</comment>
<dbReference type="AlphaFoldDB" id="A0AAD3CVB0"/>
<accession>A0AAD3CVB0</accession>
<feature type="region of interest" description="Disordered" evidence="1">
    <location>
        <begin position="177"/>
        <end position="241"/>
    </location>
</feature>
<feature type="compositionally biased region" description="Basic and acidic residues" evidence="1">
    <location>
        <begin position="80"/>
        <end position="99"/>
    </location>
</feature>
<feature type="compositionally biased region" description="Polar residues" evidence="1">
    <location>
        <begin position="206"/>
        <end position="222"/>
    </location>
</feature>
<feature type="region of interest" description="Disordered" evidence="1">
    <location>
        <begin position="316"/>
        <end position="365"/>
    </location>
</feature>
<dbReference type="EMBL" id="BLLK01000045">
    <property type="protein sequence ID" value="GFH51801.1"/>
    <property type="molecule type" value="Genomic_DNA"/>
</dbReference>
<name>A0AAD3CVB0_9STRA</name>